<protein>
    <recommendedName>
        <fullName evidence="4">Phorbol-ester/DAG-type domain-containing protein</fullName>
    </recommendedName>
</protein>
<name>A0A9P0FI08_BRAAE</name>
<dbReference type="InterPro" id="IPR046349">
    <property type="entry name" value="C1-like_sf"/>
</dbReference>
<proteinExistence type="predicted"/>
<dbReference type="SUPFAM" id="SSF57889">
    <property type="entry name" value="Cysteine-rich domain"/>
    <property type="match status" value="1"/>
</dbReference>
<keyword evidence="1" id="KW-0175">Coiled coil</keyword>
<evidence type="ECO:0000313" key="2">
    <source>
        <dbReference type="EMBL" id="CAH0555112.1"/>
    </source>
</evidence>
<evidence type="ECO:0000256" key="1">
    <source>
        <dbReference type="SAM" id="Coils"/>
    </source>
</evidence>
<evidence type="ECO:0008006" key="4">
    <source>
        <dbReference type="Google" id="ProtNLM"/>
    </source>
</evidence>
<keyword evidence="3" id="KW-1185">Reference proteome</keyword>
<feature type="coiled-coil region" evidence="1">
    <location>
        <begin position="101"/>
        <end position="131"/>
    </location>
</feature>
<evidence type="ECO:0000313" key="3">
    <source>
        <dbReference type="Proteomes" id="UP001154078"/>
    </source>
</evidence>
<dbReference type="Proteomes" id="UP001154078">
    <property type="component" value="Chromosome 4"/>
</dbReference>
<dbReference type="AlphaFoldDB" id="A0A9P0FI08"/>
<reference evidence="2" key="1">
    <citation type="submission" date="2021-12" db="EMBL/GenBank/DDBJ databases">
        <authorList>
            <person name="King R."/>
        </authorList>
    </citation>
    <scope>NUCLEOTIDE SEQUENCE</scope>
</reference>
<sequence>MADTKTANLKCTEKLIAKPCKRCKHVAQNGLKCVSCGAVSHQSCVKLLKDVEIINSEEFICCGDLTSNDANLSSSTNSTENSSETVINALESNLNTPDRIMESLLRENAVLEAENRLLRSLIQEKDEKNDLLRENFEIRS</sequence>
<gene>
    <name evidence="2" type="ORF">MELIAE_LOCUS6548</name>
</gene>
<organism evidence="2 3">
    <name type="scientific">Brassicogethes aeneus</name>
    <name type="common">Rape pollen beetle</name>
    <name type="synonym">Meligethes aeneus</name>
    <dbReference type="NCBI Taxonomy" id="1431903"/>
    <lineage>
        <taxon>Eukaryota</taxon>
        <taxon>Metazoa</taxon>
        <taxon>Ecdysozoa</taxon>
        <taxon>Arthropoda</taxon>
        <taxon>Hexapoda</taxon>
        <taxon>Insecta</taxon>
        <taxon>Pterygota</taxon>
        <taxon>Neoptera</taxon>
        <taxon>Endopterygota</taxon>
        <taxon>Coleoptera</taxon>
        <taxon>Polyphaga</taxon>
        <taxon>Cucujiformia</taxon>
        <taxon>Nitidulidae</taxon>
        <taxon>Meligethinae</taxon>
        <taxon>Brassicogethes</taxon>
    </lineage>
</organism>
<dbReference type="OrthoDB" id="6784187at2759"/>
<dbReference type="EMBL" id="OV121135">
    <property type="protein sequence ID" value="CAH0555112.1"/>
    <property type="molecule type" value="Genomic_DNA"/>
</dbReference>
<accession>A0A9P0FI08</accession>